<feature type="compositionally biased region" description="Polar residues" evidence="5">
    <location>
        <begin position="658"/>
        <end position="667"/>
    </location>
</feature>
<feature type="compositionally biased region" description="Acidic residues" evidence="5">
    <location>
        <begin position="845"/>
        <end position="855"/>
    </location>
</feature>
<feature type="region of interest" description="Disordered" evidence="5">
    <location>
        <begin position="938"/>
        <end position="979"/>
    </location>
</feature>
<evidence type="ECO:0000256" key="4">
    <source>
        <dbReference type="ARBA" id="ARBA00023136"/>
    </source>
</evidence>
<organism evidence="9 10">
    <name type="scientific">Microthyrium microscopicum</name>
    <dbReference type="NCBI Taxonomy" id="703497"/>
    <lineage>
        <taxon>Eukaryota</taxon>
        <taxon>Fungi</taxon>
        <taxon>Dikarya</taxon>
        <taxon>Ascomycota</taxon>
        <taxon>Pezizomycotina</taxon>
        <taxon>Dothideomycetes</taxon>
        <taxon>Dothideomycetes incertae sedis</taxon>
        <taxon>Microthyriales</taxon>
        <taxon>Microthyriaceae</taxon>
        <taxon>Microthyrium</taxon>
    </lineage>
</organism>
<dbReference type="PANTHER" id="PTHR39469:SF1">
    <property type="entry name" value="DUF4203 DOMAIN-CONTAINING PROTEIN"/>
    <property type="match status" value="1"/>
</dbReference>
<evidence type="ECO:0000256" key="7">
    <source>
        <dbReference type="SAM" id="SignalP"/>
    </source>
</evidence>
<evidence type="ECO:0000256" key="2">
    <source>
        <dbReference type="ARBA" id="ARBA00022692"/>
    </source>
</evidence>
<feature type="chain" id="PRO_5025442266" description="TM7S3/TM198-like domain-containing protein" evidence="7">
    <location>
        <begin position="22"/>
        <end position="1106"/>
    </location>
</feature>
<feature type="compositionally biased region" description="Polar residues" evidence="5">
    <location>
        <begin position="827"/>
        <end position="837"/>
    </location>
</feature>
<feature type="compositionally biased region" description="Basic and acidic residues" evidence="5">
    <location>
        <begin position="563"/>
        <end position="572"/>
    </location>
</feature>
<feature type="region of interest" description="Disordered" evidence="5">
    <location>
        <begin position="29"/>
        <end position="63"/>
    </location>
</feature>
<keyword evidence="3 6" id="KW-1133">Transmembrane helix</keyword>
<feature type="transmembrane region" description="Helical" evidence="6">
    <location>
        <begin position="132"/>
        <end position="151"/>
    </location>
</feature>
<dbReference type="OrthoDB" id="102260at2759"/>
<feature type="region of interest" description="Disordered" evidence="5">
    <location>
        <begin position="717"/>
        <end position="874"/>
    </location>
</feature>
<evidence type="ECO:0000313" key="9">
    <source>
        <dbReference type="EMBL" id="KAF2666336.1"/>
    </source>
</evidence>
<name>A0A6A6U3W8_9PEZI</name>
<reference evidence="9" key="1">
    <citation type="journal article" date="2020" name="Stud. Mycol.">
        <title>101 Dothideomycetes genomes: a test case for predicting lifestyles and emergence of pathogens.</title>
        <authorList>
            <person name="Haridas S."/>
            <person name="Albert R."/>
            <person name="Binder M."/>
            <person name="Bloem J."/>
            <person name="Labutti K."/>
            <person name="Salamov A."/>
            <person name="Andreopoulos B."/>
            <person name="Baker S."/>
            <person name="Barry K."/>
            <person name="Bills G."/>
            <person name="Bluhm B."/>
            <person name="Cannon C."/>
            <person name="Castanera R."/>
            <person name="Culley D."/>
            <person name="Daum C."/>
            <person name="Ezra D."/>
            <person name="Gonzalez J."/>
            <person name="Henrissat B."/>
            <person name="Kuo A."/>
            <person name="Liang C."/>
            <person name="Lipzen A."/>
            <person name="Lutzoni F."/>
            <person name="Magnuson J."/>
            <person name="Mondo S."/>
            <person name="Nolan M."/>
            <person name="Ohm R."/>
            <person name="Pangilinan J."/>
            <person name="Park H.-J."/>
            <person name="Ramirez L."/>
            <person name="Alfaro M."/>
            <person name="Sun H."/>
            <person name="Tritt A."/>
            <person name="Yoshinaga Y."/>
            <person name="Zwiers L.-H."/>
            <person name="Turgeon B."/>
            <person name="Goodwin S."/>
            <person name="Spatafora J."/>
            <person name="Crous P."/>
            <person name="Grigoriev I."/>
        </authorList>
    </citation>
    <scope>NUCLEOTIDE SEQUENCE</scope>
    <source>
        <strain evidence="9">CBS 115976</strain>
    </source>
</reference>
<comment type="subcellular location">
    <subcellularLocation>
        <location evidence="1">Membrane</location>
        <topology evidence="1">Multi-pass membrane protein</topology>
    </subcellularLocation>
</comment>
<keyword evidence="2 6" id="KW-0812">Transmembrane</keyword>
<feature type="compositionally biased region" description="Low complexity" evidence="5">
    <location>
        <begin position="463"/>
        <end position="474"/>
    </location>
</feature>
<dbReference type="InterPro" id="IPR025256">
    <property type="entry name" value="TM7S3/TM198-like_dom"/>
</dbReference>
<feature type="compositionally biased region" description="Polar residues" evidence="5">
    <location>
        <begin position="371"/>
        <end position="388"/>
    </location>
</feature>
<keyword evidence="10" id="KW-1185">Reference proteome</keyword>
<evidence type="ECO:0000256" key="5">
    <source>
        <dbReference type="SAM" id="MobiDB-lite"/>
    </source>
</evidence>
<protein>
    <recommendedName>
        <fullName evidence="8">TM7S3/TM198-like domain-containing protein</fullName>
    </recommendedName>
</protein>
<feature type="compositionally biased region" description="Polar residues" evidence="5">
    <location>
        <begin position="548"/>
        <end position="562"/>
    </location>
</feature>
<evidence type="ECO:0000256" key="1">
    <source>
        <dbReference type="ARBA" id="ARBA00004141"/>
    </source>
</evidence>
<dbReference type="PANTHER" id="PTHR39469">
    <property type="entry name" value="CHROMOSOME 1, WHOLE GENOME SHOTGUN SEQUENCE"/>
    <property type="match status" value="1"/>
</dbReference>
<dbReference type="EMBL" id="MU004239">
    <property type="protein sequence ID" value="KAF2666336.1"/>
    <property type="molecule type" value="Genomic_DNA"/>
</dbReference>
<feature type="compositionally biased region" description="Low complexity" evidence="5">
    <location>
        <begin position="513"/>
        <end position="528"/>
    </location>
</feature>
<feature type="transmembrane region" description="Helical" evidence="6">
    <location>
        <begin position="293"/>
        <end position="313"/>
    </location>
</feature>
<feature type="transmembrane region" description="Helical" evidence="6">
    <location>
        <begin position="215"/>
        <end position="234"/>
    </location>
</feature>
<evidence type="ECO:0000259" key="8">
    <source>
        <dbReference type="Pfam" id="PF13886"/>
    </source>
</evidence>
<evidence type="ECO:0000313" key="10">
    <source>
        <dbReference type="Proteomes" id="UP000799302"/>
    </source>
</evidence>
<keyword evidence="7" id="KW-0732">Signal</keyword>
<feature type="compositionally biased region" description="Polar residues" evidence="5">
    <location>
        <begin position="788"/>
        <end position="812"/>
    </location>
</feature>
<accession>A0A6A6U3W8</accession>
<sequence length="1106" mass="120104">MQLQRLLTALLLCCSATSVAAIDARGLVARDDTPPPSTTQASQTQSISGASSTAEPPATTRAANNATSLVPSMTFTTSMMTVAANNQTTANDPVPLPILPQIDPANAVAGVFLLISGLVYTFIAVQWSMVHNFFSVGFVGSLAVTCLIVFIENPGASAGLAAGYVIAALLTGVVMGGLSTPFAQLTEGIGCFLGGFCLSMWLLTVKDGGLIQNKAGKVIFVAGMTCGIGLLVFHSFTRRRALLACIPFSGATAIVLGIDCFTRAGLKEFWIYVWDINENLFPLNTNTYPVTRAIRVESACIIVLFFFGLVVNLKLWKLIRKKEVAADEVQRAQQDQLDEVEAAAGLRTEKSVANEKELWEQQYGGEKKGSVTVSEQSLKRSSTNSQPGEQRDTIELVEVDGDHYEDDPLSRVTRRVGQGAGITINVDDQESAYPSALKINNPRPSSEIFARAASPQIPERSAARNSVRSSRLSNGPSIIPLPFPNPSVDNSKKESTSRDTSRRASSESKRASRVSQSKSQSQDDLLSAMTSESEDSSLAVVHDDQDYFSFSQHSPPQSTHSTFSDKDKRESSLVEQSLDNTGKQGDDKDNEVVATNNNEVEEGKPSNATIPETGNPKEPLNEETPKEAHATDGDNKLSDKEEQDLAPKSSFLALTSAKPKSTVASTVDSEEKDTHQRSASVMSDRSSISLDALKLHTSPRVLKAYKQHKTFEWAKESTLAEMPPLEELQRPESPGVQYEVNEPEPPRKPIIEESSSEDDQSLDSTPLASTRNSFLVPKDGSLSKRNSDASSGESQPATMAQSLPNMARSSTAPTGGLSPGGSLGTVRRSSYNVSSPMLGQLCESPIEEEPEAEGSEEAKDASLPLPSKKATLLGERENKLKNRLSSVGFSTFSQSTPNVTLLAQASRLSLQPEGDAGTRSPPLNRDVVEDLDDIPLSERRKLLRNNTQTTTSTIQRPDPIRTSSNPMRSDSYQSLSRRTSDSAAIYASGTANHRLSQQNLNGAFNSHQPLRREDSLPTQDDRAAKLAEWRTSLQQDPKRASMTASSVEDHRALMLREKRMREHMQRQHSAAKEQFGAAMDQQMRAPDGMWLHAKRLSQLQAQTKMK</sequence>
<feature type="compositionally biased region" description="Polar residues" evidence="5">
    <location>
        <begin position="573"/>
        <end position="583"/>
    </location>
</feature>
<feature type="transmembrane region" description="Helical" evidence="6">
    <location>
        <begin position="157"/>
        <end position="178"/>
    </location>
</feature>
<feature type="transmembrane region" description="Helical" evidence="6">
    <location>
        <begin position="241"/>
        <end position="258"/>
    </location>
</feature>
<feature type="transmembrane region" description="Helical" evidence="6">
    <location>
        <begin position="105"/>
        <end position="125"/>
    </location>
</feature>
<dbReference type="Proteomes" id="UP000799302">
    <property type="component" value="Unassembled WGS sequence"/>
</dbReference>
<feature type="compositionally biased region" description="Polar residues" evidence="5">
    <location>
        <begin position="944"/>
        <end position="977"/>
    </location>
</feature>
<dbReference type="AlphaFoldDB" id="A0A6A6U3W8"/>
<feature type="region of interest" description="Disordered" evidence="5">
    <location>
        <begin position="451"/>
        <end position="687"/>
    </location>
</feature>
<feature type="signal peptide" evidence="7">
    <location>
        <begin position="1"/>
        <end position="21"/>
    </location>
</feature>
<evidence type="ECO:0000256" key="6">
    <source>
        <dbReference type="SAM" id="Phobius"/>
    </source>
</evidence>
<feature type="region of interest" description="Disordered" evidence="5">
    <location>
        <begin position="363"/>
        <end position="414"/>
    </location>
</feature>
<dbReference type="Pfam" id="PF13886">
    <property type="entry name" value="TM7S3_TM198"/>
    <property type="match status" value="1"/>
</dbReference>
<dbReference type="GO" id="GO:0016020">
    <property type="term" value="C:membrane"/>
    <property type="evidence" value="ECO:0007669"/>
    <property type="project" value="UniProtKB-SubCell"/>
</dbReference>
<gene>
    <name evidence="9" type="ORF">BT63DRAFT_56305</name>
</gene>
<proteinExistence type="predicted"/>
<evidence type="ECO:0000256" key="3">
    <source>
        <dbReference type="ARBA" id="ARBA00022989"/>
    </source>
</evidence>
<feature type="compositionally biased region" description="Basic and acidic residues" evidence="5">
    <location>
        <begin position="490"/>
        <end position="510"/>
    </location>
</feature>
<feature type="transmembrane region" description="Helical" evidence="6">
    <location>
        <begin position="185"/>
        <end position="203"/>
    </location>
</feature>
<feature type="domain" description="TM7S3/TM198-like" evidence="8">
    <location>
        <begin position="110"/>
        <end position="311"/>
    </location>
</feature>
<feature type="compositionally biased region" description="Basic and acidic residues" evidence="5">
    <location>
        <begin position="389"/>
        <end position="409"/>
    </location>
</feature>
<feature type="compositionally biased region" description="Basic and acidic residues" evidence="5">
    <location>
        <begin position="619"/>
        <end position="645"/>
    </location>
</feature>
<feature type="compositionally biased region" description="Polar residues" evidence="5">
    <location>
        <begin position="677"/>
        <end position="687"/>
    </location>
</feature>
<keyword evidence="4 6" id="KW-0472">Membrane</keyword>
<feature type="compositionally biased region" description="Low complexity" evidence="5">
    <location>
        <begin position="38"/>
        <end position="63"/>
    </location>
</feature>